<organism evidence="2 3">
    <name type="scientific">Sphagnum jensenii</name>
    <dbReference type="NCBI Taxonomy" id="128206"/>
    <lineage>
        <taxon>Eukaryota</taxon>
        <taxon>Viridiplantae</taxon>
        <taxon>Streptophyta</taxon>
        <taxon>Embryophyta</taxon>
        <taxon>Bryophyta</taxon>
        <taxon>Sphagnophytina</taxon>
        <taxon>Sphagnopsida</taxon>
        <taxon>Sphagnales</taxon>
        <taxon>Sphagnaceae</taxon>
        <taxon>Sphagnum</taxon>
    </lineage>
</organism>
<dbReference type="Proteomes" id="UP001497444">
    <property type="component" value="Chromosome 17"/>
</dbReference>
<proteinExistence type="predicted"/>
<name>A0ABP0WJ33_9BRYO</name>
<protein>
    <submittedName>
        <fullName evidence="2">Uncharacterized protein</fullName>
    </submittedName>
</protein>
<dbReference type="EMBL" id="OZ020112">
    <property type="protein sequence ID" value="CAK9265525.1"/>
    <property type="molecule type" value="Genomic_DNA"/>
</dbReference>
<evidence type="ECO:0000313" key="2">
    <source>
        <dbReference type="EMBL" id="CAK9265525.1"/>
    </source>
</evidence>
<feature type="compositionally biased region" description="Basic and acidic residues" evidence="1">
    <location>
        <begin position="129"/>
        <end position="144"/>
    </location>
</feature>
<evidence type="ECO:0000313" key="3">
    <source>
        <dbReference type="Proteomes" id="UP001497444"/>
    </source>
</evidence>
<sequence length="157" mass="17447">MHAAFGLQYSSEKRLSSFIFFGGFDFWCELLGHDRCLLDILRLQDRDLPAGDGFLFSTSLTGLKIPEQTWLEPRGSPEWPTNAKGRALLKALQRGLERHPTSQGCDADSGAAQREEEHRRQSSFAVTSRDADFGEAHREEEHHLQSSAVTSALAAGC</sequence>
<reference evidence="2" key="1">
    <citation type="submission" date="2024-02" db="EMBL/GenBank/DDBJ databases">
        <authorList>
            <consortium name="ELIXIR-Norway"/>
            <consortium name="Elixir Norway"/>
        </authorList>
    </citation>
    <scope>NUCLEOTIDE SEQUENCE</scope>
</reference>
<feature type="region of interest" description="Disordered" evidence="1">
    <location>
        <begin position="97"/>
        <end position="157"/>
    </location>
</feature>
<accession>A0ABP0WJ33</accession>
<gene>
    <name evidence="2" type="ORF">CSSPJE1EN1_LOCUS11003</name>
</gene>
<keyword evidence="3" id="KW-1185">Reference proteome</keyword>
<evidence type="ECO:0000256" key="1">
    <source>
        <dbReference type="SAM" id="MobiDB-lite"/>
    </source>
</evidence>